<dbReference type="GO" id="GO:0020037">
    <property type="term" value="F:heme binding"/>
    <property type="evidence" value="ECO:0007669"/>
    <property type="project" value="InterPro"/>
</dbReference>
<evidence type="ECO:0000256" key="3">
    <source>
        <dbReference type="ARBA" id="ARBA00023004"/>
    </source>
</evidence>
<keyword evidence="8" id="KW-1185">Reference proteome</keyword>
<keyword evidence="1 4" id="KW-0349">Heme</keyword>
<keyword evidence="2 4" id="KW-0479">Metal-binding</keyword>
<accession>A0A1C3RHT2</accession>
<evidence type="ECO:0000256" key="5">
    <source>
        <dbReference type="SAM" id="SignalP"/>
    </source>
</evidence>
<keyword evidence="3 4" id="KW-0408">Iron</keyword>
<dbReference type="Proteomes" id="UP000231658">
    <property type="component" value="Unassembled WGS sequence"/>
</dbReference>
<evidence type="ECO:0000313" key="8">
    <source>
        <dbReference type="Proteomes" id="UP000231658"/>
    </source>
</evidence>
<dbReference type="InterPro" id="IPR009056">
    <property type="entry name" value="Cyt_c-like_dom"/>
</dbReference>
<evidence type="ECO:0000256" key="2">
    <source>
        <dbReference type="ARBA" id="ARBA00022723"/>
    </source>
</evidence>
<protein>
    <recommendedName>
        <fullName evidence="6">Cytochrome c domain-containing protein</fullName>
    </recommendedName>
</protein>
<dbReference type="Gene3D" id="1.10.760.10">
    <property type="entry name" value="Cytochrome c-like domain"/>
    <property type="match status" value="1"/>
</dbReference>
<evidence type="ECO:0000256" key="4">
    <source>
        <dbReference type="PROSITE-ProRule" id="PRU00433"/>
    </source>
</evidence>
<dbReference type="STRING" id="1867952.MTBPR1_30132"/>
<dbReference type="EMBL" id="FLYE01000023">
    <property type="protein sequence ID" value="SCA56762.1"/>
    <property type="molecule type" value="Genomic_DNA"/>
</dbReference>
<evidence type="ECO:0000256" key="1">
    <source>
        <dbReference type="ARBA" id="ARBA00022617"/>
    </source>
</evidence>
<evidence type="ECO:0000259" key="6">
    <source>
        <dbReference type="PROSITE" id="PS51007"/>
    </source>
</evidence>
<sequence length="118" mass="13224">MVKLSRFALICGLMMCASSPSEAHGHIEEGEELFEQHCATCHGVDGDGNGEAGQDLMPPPANLLDAMQKRIVSDEYLMWTIREGGRNVHTDMPSFEERDTIGEAEAKKIIRYMWHAFK</sequence>
<keyword evidence="5" id="KW-0732">Signal</keyword>
<dbReference type="GO" id="GO:0009055">
    <property type="term" value="F:electron transfer activity"/>
    <property type="evidence" value="ECO:0007669"/>
    <property type="project" value="InterPro"/>
</dbReference>
<name>A0A1C3RHT2_9PROT</name>
<proteinExistence type="predicted"/>
<feature type="signal peptide" evidence="5">
    <location>
        <begin position="1"/>
        <end position="23"/>
    </location>
</feature>
<dbReference type="InterPro" id="IPR036909">
    <property type="entry name" value="Cyt_c-like_dom_sf"/>
</dbReference>
<dbReference type="OrthoDB" id="9811281at2"/>
<organism evidence="7 8">
    <name type="scientific">Candidatus Terasakiella magnetica</name>
    <dbReference type="NCBI Taxonomy" id="1867952"/>
    <lineage>
        <taxon>Bacteria</taxon>
        <taxon>Pseudomonadati</taxon>
        <taxon>Pseudomonadota</taxon>
        <taxon>Alphaproteobacteria</taxon>
        <taxon>Rhodospirillales</taxon>
        <taxon>Terasakiellaceae</taxon>
        <taxon>Terasakiella</taxon>
    </lineage>
</organism>
<dbReference type="PROSITE" id="PS51007">
    <property type="entry name" value="CYTC"/>
    <property type="match status" value="1"/>
</dbReference>
<evidence type="ECO:0000313" key="7">
    <source>
        <dbReference type="EMBL" id="SCA56762.1"/>
    </source>
</evidence>
<gene>
    <name evidence="7" type="ORF">MTBPR1_30132</name>
</gene>
<feature type="chain" id="PRO_5008680768" description="Cytochrome c domain-containing protein" evidence="5">
    <location>
        <begin position="24"/>
        <end position="118"/>
    </location>
</feature>
<feature type="domain" description="Cytochrome c" evidence="6">
    <location>
        <begin position="25"/>
        <end position="117"/>
    </location>
</feature>
<dbReference type="GO" id="GO:0046872">
    <property type="term" value="F:metal ion binding"/>
    <property type="evidence" value="ECO:0007669"/>
    <property type="project" value="UniProtKB-KW"/>
</dbReference>
<dbReference type="AlphaFoldDB" id="A0A1C3RHT2"/>
<reference evidence="7 8" key="1">
    <citation type="submission" date="2016-07" db="EMBL/GenBank/DDBJ databases">
        <authorList>
            <person name="Lefevre C.T."/>
        </authorList>
    </citation>
    <scope>NUCLEOTIDE SEQUENCE [LARGE SCALE GENOMIC DNA]</scope>
    <source>
        <strain evidence="7">PR1</strain>
    </source>
</reference>
<dbReference type="Pfam" id="PF13442">
    <property type="entry name" value="Cytochrome_CBB3"/>
    <property type="match status" value="1"/>
</dbReference>
<dbReference type="SUPFAM" id="SSF46626">
    <property type="entry name" value="Cytochrome c"/>
    <property type="match status" value="1"/>
</dbReference>
<dbReference type="RefSeq" id="WP_069188835.1">
    <property type="nucleotide sequence ID" value="NZ_FLYE01000023.1"/>
</dbReference>